<protein>
    <recommendedName>
        <fullName evidence="1">pyruvate synthase</fullName>
        <ecNumber evidence="1">1.2.7.1</ecNumber>
    </recommendedName>
</protein>
<sequence length="196" mass="21546">MYRMLYEILFYGRGGQGAVTAANILVEAAMFEGKHGQGFPFFGAERRGAPVTAFARLSDKPILRHGMFNEADVIIVLDPGLLDLGVVKRSLLRENGIVVVNTEKDKVLPESINHRGRARIYRVDATKIARDLGLVIAGWPVVNTSMLGAFVKATGLLTIESVKKAIMNYFEGGKAGELNMRAAERAYHETKLILEV</sequence>
<feature type="domain" description="Pyruvate/ketoisovalerate oxidoreductase catalytic" evidence="4">
    <location>
        <begin position="14"/>
        <end position="187"/>
    </location>
</feature>
<name>B8D5Y0_DESA1</name>
<dbReference type="STRING" id="490899.DKAM_1185"/>
<dbReference type="NCBIfam" id="TIGR02175">
    <property type="entry name" value="PorC_KorC"/>
    <property type="match status" value="1"/>
</dbReference>
<evidence type="ECO:0000313" key="5">
    <source>
        <dbReference type="EMBL" id="ACL11511.1"/>
    </source>
</evidence>
<dbReference type="Gene3D" id="3.40.920.10">
    <property type="entry name" value="Pyruvate-ferredoxin oxidoreductase, PFOR, domain III"/>
    <property type="match status" value="1"/>
</dbReference>
<dbReference type="eggNOG" id="arCOG01603">
    <property type="taxonomic scope" value="Archaea"/>
</dbReference>
<evidence type="ECO:0000256" key="3">
    <source>
        <dbReference type="ARBA" id="ARBA00049357"/>
    </source>
</evidence>
<gene>
    <name evidence="5" type="ordered locus">DKAM_1185</name>
</gene>
<comment type="catalytic activity">
    <reaction evidence="3">
        <text>2 oxidized [2Fe-2S]-[ferredoxin] + pyruvate + CoA = 2 reduced [2Fe-2S]-[ferredoxin] + acetyl-CoA + CO2 + H(+)</text>
        <dbReference type="Rhea" id="RHEA:12765"/>
        <dbReference type="Rhea" id="RHEA-COMP:10000"/>
        <dbReference type="Rhea" id="RHEA-COMP:10001"/>
        <dbReference type="ChEBI" id="CHEBI:15361"/>
        <dbReference type="ChEBI" id="CHEBI:15378"/>
        <dbReference type="ChEBI" id="CHEBI:16526"/>
        <dbReference type="ChEBI" id="CHEBI:33737"/>
        <dbReference type="ChEBI" id="CHEBI:33738"/>
        <dbReference type="ChEBI" id="CHEBI:57287"/>
        <dbReference type="ChEBI" id="CHEBI:57288"/>
        <dbReference type="EC" id="1.2.7.1"/>
    </reaction>
</comment>
<dbReference type="PANTHER" id="PTHR43366:SF1">
    <property type="entry name" value="PYRUVATE SYNTHASE SUBUNIT PORC"/>
    <property type="match status" value="1"/>
</dbReference>
<dbReference type="InterPro" id="IPR051626">
    <property type="entry name" value="Oxidoreductase_gamma_subunit"/>
</dbReference>
<proteinExistence type="predicted"/>
<evidence type="ECO:0000256" key="1">
    <source>
        <dbReference type="ARBA" id="ARBA00012822"/>
    </source>
</evidence>
<dbReference type="GO" id="GO:0019164">
    <property type="term" value="F:pyruvate synthase activity"/>
    <property type="evidence" value="ECO:0007669"/>
    <property type="project" value="UniProtKB-EC"/>
</dbReference>
<dbReference type="HOGENOM" id="CLU_087284_2_0_2"/>
<organism evidence="5 6">
    <name type="scientific">Desulfurococcus amylolyticus (strain DSM 18924 / JCM 16383 / VKM B-2413 / 1221n)</name>
    <name type="common">Desulfurococcus kamchatkensis</name>
    <dbReference type="NCBI Taxonomy" id="490899"/>
    <lineage>
        <taxon>Archaea</taxon>
        <taxon>Thermoproteota</taxon>
        <taxon>Thermoprotei</taxon>
        <taxon>Desulfurococcales</taxon>
        <taxon>Desulfurococcaceae</taxon>
        <taxon>Desulfurococcus</taxon>
    </lineage>
</organism>
<accession>B8D5Y0</accession>
<dbReference type="KEGG" id="dka:DKAM_1185"/>
<dbReference type="InterPro" id="IPR011894">
    <property type="entry name" value="PorC_KorC"/>
</dbReference>
<reference evidence="5 6" key="1">
    <citation type="journal article" date="2009" name="J. Bacteriol.">
        <title>Complete genome sequence of the anaerobic, protein-degrading hyperthermophilic crenarchaeon Desulfurococcus kamchatkensis.</title>
        <authorList>
            <person name="Ravin N.V."/>
            <person name="Mardanov A.V."/>
            <person name="Beletsky A.V."/>
            <person name="Kublanov I.V."/>
            <person name="Kolganova T.V."/>
            <person name="Lebedinsky A.V."/>
            <person name="Chernyh N.A."/>
            <person name="Bonch-Osmolovskaya E.A."/>
            <person name="Skryabin K.G."/>
        </authorList>
    </citation>
    <scope>NUCLEOTIDE SEQUENCE [LARGE SCALE GENOMIC DNA]</scope>
    <source>
        <strain evidence="6">DSM 18924 / JCM 16383 / VKM B-2413 / 1221n</strain>
    </source>
</reference>
<dbReference type="AlphaFoldDB" id="B8D5Y0"/>
<keyword evidence="5" id="KW-0670">Pyruvate</keyword>
<evidence type="ECO:0000259" key="4">
    <source>
        <dbReference type="Pfam" id="PF01558"/>
    </source>
</evidence>
<dbReference type="InterPro" id="IPR019752">
    <property type="entry name" value="Pyrv/ketoisovalerate_OxRed_cat"/>
</dbReference>
<evidence type="ECO:0000313" key="6">
    <source>
        <dbReference type="Proteomes" id="UP000006903"/>
    </source>
</evidence>
<dbReference type="EC" id="1.2.7.1" evidence="1"/>
<dbReference type="SUPFAM" id="SSF53323">
    <property type="entry name" value="Pyruvate-ferredoxin oxidoreductase, PFOR, domain III"/>
    <property type="match status" value="1"/>
</dbReference>
<dbReference type="InterPro" id="IPR002869">
    <property type="entry name" value="Pyrv_flavodox_OxRed_cen"/>
</dbReference>
<dbReference type="Pfam" id="PF01558">
    <property type="entry name" value="POR"/>
    <property type="match status" value="1"/>
</dbReference>
<dbReference type="EMBL" id="CP001140">
    <property type="protein sequence ID" value="ACL11511.1"/>
    <property type="molecule type" value="Genomic_DNA"/>
</dbReference>
<keyword evidence="2" id="KW-0560">Oxidoreductase</keyword>
<dbReference type="Proteomes" id="UP000006903">
    <property type="component" value="Chromosome"/>
</dbReference>
<evidence type="ECO:0000256" key="2">
    <source>
        <dbReference type="ARBA" id="ARBA00023002"/>
    </source>
</evidence>
<dbReference type="PANTHER" id="PTHR43366">
    <property type="entry name" value="PYRUVATE SYNTHASE SUBUNIT PORC"/>
    <property type="match status" value="1"/>
</dbReference>